<keyword evidence="1" id="KW-0472">Membrane</keyword>
<evidence type="ECO:0000313" key="3">
    <source>
        <dbReference type="Proteomes" id="UP000241440"/>
    </source>
</evidence>
<evidence type="ECO:0000313" key="2">
    <source>
        <dbReference type="EMBL" id="PSX06472.1"/>
    </source>
</evidence>
<dbReference type="GeneID" id="61230836"/>
<keyword evidence="1" id="KW-1133">Transmembrane helix</keyword>
<gene>
    <name evidence="2" type="ORF">C0W41_13525</name>
</gene>
<reference evidence="2 3" key="1">
    <citation type="submission" date="2018-01" db="EMBL/GenBank/DDBJ databases">
        <title>Whole genome sequencing of Histamine producing bacteria.</title>
        <authorList>
            <person name="Butler K."/>
        </authorList>
    </citation>
    <scope>NUCLEOTIDE SEQUENCE [LARGE SCALE GENOMIC DNA]</scope>
    <source>
        <strain evidence="2 3">A2-1</strain>
    </source>
</reference>
<organism evidence="2 3">
    <name type="scientific">Photobacterium angustum</name>
    <dbReference type="NCBI Taxonomy" id="661"/>
    <lineage>
        <taxon>Bacteria</taxon>
        <taxon>Pseudomonadati</taxon>
        <taxon>Pseudomonadota</taxon>
        <taxon>Gammaproteobacteria</taxon>
        <taxon>Vibrionales</taxon>
        <taxon>Vibrionaceae</taxon>
        <taxon>Photobacterium</taxon>
    </lineage>
</organism>
<dbReference type="Proteomes" id="UP000241440">
    <property type="component" value="Unassembled WGS sequence"/>
</dbReference>
<evidence type="ECO:0000256" key="1">
    <source>
        <dbReference type="SAM" id="Phobius"/>
    </source>
</evidence>
<accession>A0A855SA35</accession>
<proteinExistence type="predicted"/>
<dbReference type="RefSeq" id="WP_045083922.1">
    <property type="nucleotide sequence ID" value="NZ_JZSV01000012.1"/>
</dbReference>
<dbReference type="AlphaFoldDB" id="A0A855SA35"/>
<dbReference type="EMBL" id="PYOY01000007">
    <property type="protein sequence ID" value="PSX06472.1"/>
    <property type="molecule type" value="Genomic_DNA"/>
</dbReference>
<sequence>MSYSSYNKQRGSGLMIVLFVIVVMGLMAMVMTKIGTSSQTMTTKEVLGTRAWFTAHSANEVVLTRLFPLGSPFQSDSDKCITYTSSEIEKIMPSFQKGCQVIKVVCTTKSIGLLSGKTVNEYHLESTATCGSNNVAMTRTQEVWAKDLND</sequence>
<feature type="transmembrane region" description="Helical" evidence="1">
    <location>
        <begin position="12"/>
        <end position="31"/>
    </location>
</feature>
<keyword evidence="1" id="KW-0812">Transmembrane</keyword>
<comment type="caution">
    <text evidence="2">The sequence shown here is derived from an EMBL/GenBank/DDBJ whole genome shotgun (WGS) entry which is preliminary data.</text>
</comment>
<name>A0A855SA35_PHOAN</name>
<protein>
    <submittedName>
        <fullName evidence="2">MshP protein</fullName>
    </submittedName>
</protein>